<protein>
    <recommendedName>
        <fullName evidence="2">AlgX/AlgJ SGNH hydrolase-like domain-containing protein</fullName>
    </recommendedName>
</protein>
<gene>
    <name evidence="1" type="ORF">METZ01_LOCUS259826</name>
</gene>
<feature type="non-terminal residue" evidence="1">
    <location>
        <position position="1"/>
    </location>
</feature>
<organism evidence="1">
    <name type="scientific">marine metagenome</name>
    <dbReference type="NCBI Taxonomy" id="408172"/>
    <lineage>
        <taxon>unclassified sequences</taxon>
        <taxon>metagenomes</taxon>
        <taxon>ecological metagenomes</taxon>
    </lineage>
</organism>
<reference evidence="1" key="1">
    <citation type="submission" date="2018-05" db="EMBL/GenBank/DDBJ databases">
        <authorList>
            <person name="Lanie J.A."/>
            <person name="Ng W.-L."/>
            <person name="Kazmierczak K.M."/>
            <person name="Andrzejewski T.M."/>
            <person name="Davidsen T.M."/>
            <person name="Wayne K.J."/>
            <person name="Tettelin H."/>
            <person name="Glass J.I."/>
            <person name="Rusch D."/>
            <person name="Podicherti R."/>
            <person name="Tsui H.-C.T."/>
            <person name="Winkler M.E."/>
        </authorList>
    </citation>
    <scope>NUCLEOTIDE SEQUENCE</scope>
</reference>
<evidence type="ECO:0000313" key="1">
    <source>
        <dbReference type="EMBL" id="SVC06972.1"/>
    </source>
</evidence>
<evidence type="ECO:0008006" key="2">
    <source>
        <dbReference type="Google" id="ProtNLM"/>
    </source>
</evidence>
<name>A0A382J6D7_9ZZZZ</name>
<dbReference type="EMBL" id="UINC01071787">
    <property type="protein sequence ID" value="SVC06972.1"/>
    <property type="molecule type" value="Genomic_DNA"/>
</dbReference>
<sequence length="311" mass="35805">IWDEPITQFLYINSVKNYQLSPPKHFLVFFYEGNDIYNNVQFLRGKFLPIQKGSLKNKIALNEALAFLNLEFQNVLNGDYNRSFWKNMLFTRSLFQGISNLIKEFASLNKNSPFLFSFPKTPINLALINGKQTPLPMHLQAPPLFGSKESDRILGQKRQLTDEGLEEFYITKEEYKLGLFVFEQTLAMLAGFFPQTDIKVIFIPSPLSSYQMISPKVSYRGYMEFENFEDVAVIKRRHAELCEAIRDISVASKVSFLNSTKSLRKVASQEFIHGPADWDHFNKAGYEALSTDIAEVFLRPKGITRADNCVY</sequence>
<accession>A0A382J6D7</accession>
<dbReference type="AlphaFoldDB" id="A0A382J6D7"/>
<proteinExistence type="predicted"/>